<evidence type="ECO:0000313" key="1">
    <source>
        <dbReference type="EMBL" id="CAI0398760.1"/>
    </source>
</evidence>
<reference evidence="2" key="1">
    <citation type="submission" date="2022-08" db="EMBL/GenBank/DDBJ databases">
        <authorList>
            <person name="Gutierrez-Valencia J."/>
        </authorList>
    </citation>
    <scope>NUCLEOTIDE SEQUENCE</scope>
</reference>
<dbReference type="EMBL" id="CAMGYJ010000004">
    <property type="protein sequence ID" value="CAI0398858.1"/>
    <property type="molecule type" value="Genomic_DNA"/>
</dbReference>
<organism evidence="2 3">
    <name type="scientific">Linum tenue</name>
    <dbReference type="NCBI Taxonomy" id="586396"/>
    <lineage>
        <taxon>Eukaryota</taxon>
        <taxon>Viridiplantae</taxon>
        <taxon>Streptophyta</taxon>
        <taxon>Embryophyta</taxon>
        <taxon>Tracheophyta</taxon>
        <taxon>Spermatophyta</taxon>
        <taxon>Magnoliopsida</taxon>
        <taxon>eudicotyledons</taxon>
        <taxon>Gunneridae</taxon>
        <taxon>Pentapetalae</taxon>
        <taxon>rosids</taxon>
        <taxon>fabids</taxon>
        <taxon>Malpighiales</taxon>
        <taxon>Linaceae</taxon>
        <taxon>Linum</taxon>
    </lineage>
</organism>
<dbReference type="EMBL" id="CAMGYJ010000004">
    <property type="protein sequence ID" value="CAI0398760.1"/>
    <property type="molecule type" value="Genomic_DNA"/>
</dbReference>
<comment type="caution">
    <text evidence="2">The sequence shown here is derived from an EMBL/GenBank/DDBJ whole genome shotgun (WGS) entry which is preliminary data.</text>
</comment>
<name>A0AAV0IQ20_9ROSI</name>
<protein>
    <submittedName>
        <fullName evidence="2">Uncharacterized protein</fullName>
    </submittedName>
</protein>
<evidence type="ECO:0000313" key="3">
    <source>
        <dbReference type="Proteomes" id="UP001154282"/>
    </source>
</evidence>
<sequence length="8" mass="822">MDSGRTGV</sequence>
<keyword evidence="3" id="KW-1185">Reference proteome</keyword>
<dbReference type="Proteomes" id="UP001154282">
    <property type="component" value="Unassembled WGS sequence"/>
</dbReference>
<gene>
    <name evidence="1" type="ORF">LITE_LOCUS10025</name>
    <name evidence="2" type="ORF">LITE_LOCUS10065</name>
</gene>
<evidence type="ECO:0000313" key="2">
    <source>
        <dbReference type="EMBL" id="CAI0398858.1"/>
    </source>
</evidence>
<proteinExistence type="predicted"/>
<accession>A0AAV0IQ20</accession>